<keyword evidence="2" id="KW-1185">Reference proteome</keyword>
<accession>A0AAV6YEE5</accession>
<dbReference type="GO" id="GO:0004857">
    <property type="term" value="F:enzyme inhibitor activity"/>
    <property type="evidence" value="ECO:0007669"/>
    <property type="project" value="TreeGrafter"/>
</dbReference>
<sequence>RNDRIEGWSSTFRQVAEQMQNLQDAQRAYVLNPAVGPEGLCGSSHMKGGSATKILLETLFLVAHKASAKVDVTEKCLLEILRTYERAHKVTYSQSKKIAALLKQSASR</sequence>
<dbReference type="Proteomes" id="UP000824782">
    <property type="component" value="Unassembled WGS sequence"/>
</dbReference>
<gene>
    <name evidence="1" type="ORF">GDO81_029387</name>
</gene>
<dbReference type="GO" id="GO:0005829">
    <property type="term" value="C:cytosol"/>
    <property type="evidence" value="ECO:0007669"/>
    <property type="project" value="TreeGrafter"/>
</dbReference>
<dbReference type="GO" id="GO:0030246">
    <property type="term" value="F:carbohydrate binding"/>
    <property type="evidence" value="ECO:0007669"/>
    <property type="project" value="TreeGrafter"/>
</dbReference>
<dbReference type="GO" id="GO:0009750">
    <property type="term" value="P:response to fructose"/>
    <property type="evidence" value="ECO:0007669"/>
    <property type="project" value="TreeGrafter"/>
</dbReference>
<dbReference type="PANTHER" id="PTHR10088:SF4">
    <property type="entry name" value="GLUCOKINASE REGULATORY PROTEIN"/>
    <property type="match status" value="1"/>
</dbReference>
<name>A0AAV6YEE5_ENGPU</name>
<dbReference type="GO" id="GO:0019899">
    <property type="term" value="F:enzyme binding"/>
    <property type="evidence" value="ECO:0007669"/>
    <property type="project" value="TreeGrafter"/>
</dbReference>
<dbReference type="GO" id="GO:0070095">
    <property type="term" value="F:fructose-6-phosphate binding"/>
    <property type="evidence" value="ECO:0007669"/>
    <property type="project" value="TreeGrafter"/>
</dbReference>
<proteinExistence type="predicted"/>
<dbReference type="GO" id="GO:0005654">
    <property type="term" value="C:nucleoplasm"/>
    <property type="evidence" value="ECO:0007669"/>
    <property type="project" value="TreeGrafter"/>
</dbReference>
<evidence type="ECO:0000313" key="1">
    <source>
        <dbReference type="EMBL" id="KAG8535121.1"/>
    </source>
</evidence>
<reference evidence="1" key="1">
    <citation type="thesis" date="2020" institute="ProQuest LLC" country="789 East Eisenhower Parkway, Ann Arbor, MI, USA">
        <title>Comparative Genomics and Chromosome Evolution.</title>
        <authorList>
            <person name="Mudd A.B."/>
        </authorList>
    </citation>
    <scope>NUCLEOTIDE SEQUENCE</scope>
    <source>
        <strain evidence="1">237g6f4</strain>
        <tissue evidence="1">Blood</tissue>
    </source>
</reference>
<protein>
    <submittedName>
        <fullName evidence="1">Uncharacterized protein</fullName>
    </submittedName>
</protein>
<organism evidence="1 2">
    <name type="scientific">Engystomops pustulosus</name>
    <name type="common">Tungara frog</name>
    <name type="synonym">Physalaemus pustulosus</name>
    <dbReference type="NCBI Taxonomy" id="76066"/>
    <lineage>
        <taxon>Eukaryota</taxon>
        <taxon>Metazoa</taxon>
        <taxon>Chordata</taxon>
        <taxon>Craniata</taxon>
        <taxon>Vertebrata</taxon>
        <taxon>Euteleostomi</taxon>
        <taxon>Amphibia</taxon>
        <taxon>Batrachia</taxon>
        <taxon>Anura</taxon>
        <taxon>Neobatrachia</taxon>
        <taxon>Hyloidea</taxon>
        <taxon>Leptodactylidae</taxon>
        <taxon>Leiuperinae</taxon>
        <taxon>Engystomops</taxon>
    </lineage>
</organism>
<comment type="caution">
    <text evidence="1">The sequence shown here is derived from an EMBL/GenBank/DDBJ whole genome shotgun (WGS) entry which is preliminary data.</text>
</comment>
<dbReference type="AlphaFoldDB" id="A0AAV6YEE5"/>
<feature type="non-terminal residue" evidence="1">
    <location>
        <position position="1"/>
    </location>
</feature>
<dbReference type="GO" id="GO:0042593">
    <property type="term" value="P:glucose homeostasis"/>
    <property type="evidence" value="ECO:0007669"/>
    <property type="project" value="TreeGrafter"/>
</dbReference>
<evidence type="ECO:0000313" key="2">
    <source>
        <dbReference type="Proteomes" id="UP000824782"/>
    </source>
</evidence>
<dbReference type="InterPro" id="IPR040190">
    <property type="entry name" value="MURQ/GCKR"/>
</dbReference>
<dbReference type="EMBL" id="WNYA01077852">
    <property type="protein sequence ID" value="KAG8535121.1"/>
    <property type="molecule type" value="Genomic_DNA"/>
</dbReference>
<dbReference type="PANTHER" id="PTHR10088">
    <property type="entry name" value="GLUCOKINASE REGULATORY PROTEIN"/>
    <property type="match status" value="1"/>
</dbReference>
<dbReference type="Gene3D" id="3.40.50.10490">
    <property type="entry name" value="Glucose-6-phosphate isomerase like protein, domain 1"/>
    <property type="match status" value="1"/>
</dbReference>